<dbReference type="GO" id="GO:0006629">
    <property type="term" value="P:lipid metabolic process"/>
    <property type="evidence" value="ECO:0007669"/>
    <property type="project" value="UniProtKB-KW"/>
</dbReference>
<dbReference type="Pfam" id="PF01553">
    <property type="entry name" value="Acyltransferase"/>
    <property type="match status" value="1"/>
</dbReference>
<evidence type="ECO:0000256" key="1">
    <source>
        <dbReference type="ARBA" id="ARBA00004370"/>
    </source>
</evidence>
<protein>
    <submittedName>
        <fullName evidence="10">Acyl-phosphate glycerol 3-phosphate acyltransferase</fullName>
    </submittedName>
</protein>
<dbReference type="GO" id="GO:0016020">
    <property type="term" value="C:membrane"/>
    <property type="evidence" value="ECO:0007669"/>
    <property type="project" value="UniProtKB-SubCell"/>
</dbReference>
<dbReference type="InterPro" id="IPR002123">
    <property type="entry name" value="Plipid/glycerol_acylTrfase"/>
</dbReference>
<evidence type="ECO:0000256" key="4">
    <source>
        <dbReference type="ARBA" id="ARBA00022989"/>
    </source>
</evidence>
<dbReference type="PANTHER" id="PTHR23063">
    <property type="entry name" value="PHOSPHOLIPID ACYLTRANSFERASE"/>
    <property type="match status" value="1"/>
</dbReference>
<dbReference type="STRING" id="1867956.BJF95_17555"/>
<feature type="transmembrane region" description="Helical" evidence="8">
    <location>
        <begin position="7"/>
        <end position="27"/>
    </location>
</feature>
<dbReference type="GO" id="GO:0016746">
    <property type="term" value="F:acyltransferase activity"/>
    <property type="evidence" value="ECO:0007669"/>
    <property type="project" value="UniProtKB-KW"/>
</dbReference>
<keyword evidence="5" id="KW-0443">Lipid metabolism</keyword>
<evidence type="ECO:0000313" key="11">
    <source>
        <dbReference type="Proteomes" id="UP000186894"/>
    </source>
</evidence>
<evidence type="ECO:0000256" key="5">
    <source>
        <dbReference type="ARBA" id="ARBA00023098"/>
    </source>
</evidence>
<dbReference type="SUPFAM" id="SSF69593">
    <property type="entry name" value="Glycerol-3-phosphate (1)-acyltransferase"/>
    <property type="match status" value="1"/>
</dbReference>
<keyword evidence="4 8" id="KW-1133">Transmembrane helix</keyword>
<keyword evidence="11" id="KW-1185">Reference proteome</keyword>
<keyword evidence="7 10" id="KW-0012">Acyltransferase</keyword>
<reference evidence="10 11" key="1">
    <citation type="submission" date="2016-09" db="EMBL/GenBank/DDBJ databases">
        <title>Rhizobium oryziradicis sp. nov., isolated from the root of rice.</title>
        <authorList>
            <person name="Zhao J."/>
            <person name="Zhang X."/>
        </authorList>
    </citation>
    <scope>NUCLEOTIDE SEQUENCE [LARGE SCALE GENOMIC DNA]</scope>
    <source>
        <strain evidence="10 11">N19</strain>
    </source>
</reference>
<dbReference type="Proteomes" id="UP000186894">
    <property type="component" value="Unassembled WGS sequence"/>
</dbReference>
<dbReference type="RefSeq" id="WP_075639342.1">
    <property type="nucleotide sequence ID" value="NZ_MKIM01000025.1"/>
</dbReference>
<gene>
    <name evidence="10" type="ORF">BJF95_17555</name>
</gene>
<evidence type="ECO:0000313" key="10">
    <source>
        <dbReference type="EMBL" id="OLP45436.1"/>
    </source>
</evidence>
<proteinExistence type="predicted"/>
<dbReference type="PANTHER" id="PTHR23063:SF52">
    <property type="entry name" value="LYSOPHOSPHATIDYLCHOLINE ACYLTRANSFERASE"/>
    <property type="match status" value="1"/>
</dbReference>
<evidence type="ECO:0000256" key="6">
    <source>
        <dbReference type="ARBA" id="ARBA00023136"/>
    </source>
</evidence>
<comment type="caution">
    <text evidence="10">The sequence shown here is derived from an EMBL/GenBank/DDBJ whole genome shotgun (WGS) entry which is preliminary data.</text>
</comment>
<dbReference type="EMBL" id="MKIM01000025">
    <property type="protein sequence ID" value="OLP45436.1"/>
    <property type="molecule type" value="Genomic_DNA"/>
</dbReference>
<keyword evidence="6 8" id="KW-0472">Membrane</keyword>
<evidence type="ECO:0000256" key="2">
    <source>
        <dbReference type="ARBA" id="ARBA00022679"/>
    </source>
</evidence>
<feature type="domain" description="Phospholipid/glycerol acyltransferase" evidence="9">
    <location>
        <begin position="67"/>
        <end position="186"/>
    </location>
</feature>
<dbReference type="SMART" id="SM00563">
    <property type="entry name" value="PlsC"/>
    <property type="match status" value="1"/>
</dbReference>
<keyword evidence="2 10" id="KW-0808">Transferase</keyword>
<accession>A0A1Q8ZTZ8</accession>
<evidence type="ECO:0000259" key="9">
    <source>
        <dbReference type="SMART" id="SM00563"/>
    </source>
</evidence>
<keyword evidence="3 8" id="KW-0812">Transmembrane</keyword>
<name>A0A1Q8ZTZ8_9HYPH</name>
<dbReference type="CDD" id="cd07989">
    <property type="entry name" value="LPLAT_AGPAT-like"/>
    <property type="match status" value="1"/>
</dbReference>
<dbReference type="AlphaFoldDB" id="A0A1Q8ZTZ8"/>
<evidence type="ECO:0000256" key="8">
    <source>
        <dbReference type="SAM" id="Phobius"/>
    </source>
</evidence>
<organism evidence="10 11">
    <name type="scientific">Rhizobium oryziradicis</name>
    <dbReference type="NCBI Taxonomy" id="1867956"/>
    <lineage>
        <taxon>Bacteria</taxon>
        <taxon>Pseudomonadati</taxon>
        <taxon>Pseudomonadota</taxon>
        <taxon>Alphaproteobacteria</taxon>
        <taxon>Hyphomicrobiales</taxon>
        <taxon>Rhizobiaceae</taxon>
        <taxon>Rhizobium/Agrobacterium group</taxon>
        <taxon>Rhizobium</taxon>
    </lineage>
</organism>
<evidence type="ECO:0000256" key="3">
    <source>
        <dbReference type="ARBA" id="ARBA00022692"/>
    </source>
</evidence>
<evidence type="ECO:0000256" key="7">
    <source>
        <dbReference type="ARBA" id="ARBA00023315"/>
    </source>
</evidence>
<sequence length="265" mass="29971">MIIKIRTYFFLFLLVVVTFIMLPFQLIGLKFDWKLRRVLPRYWHRFACLVLGLKVRVHGAPLRKRPLMLASNHTSWSDILALSSIDDMVFIAKMEVADWPIFGTLAKLQKSVFVRREEKRSTGNQANDIAERMADGEIVVLFPEGTTSDGNRLLPIKSSLFGAAAMALPLAPDGVVYIQPVAIAYTGYHGMPMGRYHRPIVSWPGDVTLVPHLMGIMRAMALEVDICFGEPVEYRAGSNRKQVSAKVEAEIRRMLASKLLDRQIE</sequence>
<comment type="subcellular location">
    <subcellularLocation>
        <location evidence="1">Membrane</location>
    </subcellularLocation>
</comment>